<feature type="domain" description="Toprim" evidence="1">
    <location>
        <begin position="324"/>
        <end position="406"/>
    </location>
</feature>
<protein>
    <submittedName>
        <fullName evidence="2">Toprim domain-containing protein</fullName>
    </submittedName>
</protein>
<dbReference type="SUPFAM" id="SSF56731">
    <property type="entry name" value="DNA primase core"/>
    <property type="match status" value="1"/>
</dbReference>
<dbReference type="PANTHER" id="PTHR30313:SF2">
    <property type="entry name" value="DNA PRIMASE"/>
    <property type="match status" value="1"/>
</dbReference>
<evidence type="ECO:0000259" key="1">
    <source>
        <dbReference type="PROSITE" id="PS50880"/>
    </source>
</evidence>
<dbReference type="InterPro" id="IPR050219">
    <property type="entry name" value="DnaG_primase"/>
</dbReference>
<dbReference type="Gene3D" id="3.40.1360.10">
    <property type="match status" value="1"/>
</dbReference>
<evidence type="ECO:0000313" key="2">
    <source>
        <dbReference type="EMBL" id="MBW7569903.1"/>
    </source>
</evidence>
<dbReference type="CDD" id="cd01029">
    <property type="entry name" value="TOPRIM_primases"/>
    <property type="match status" value="1"/>
</dbReference>
<dbReference type="Proteomes" id="UP000731465">
    <property type="component" value="Unassembled WGS sequence"/>
</dbReference>
<dbReference type="Pfam" id="PF13155">
    <property type="entry name" value="Toprim_2"/>
    <property type="match status" value="1"/>
</dbReference>
<dbReference type="PROSITE" id="PS50880">
    <property type="entry name" value="TOPRIM"/>
    <property type="match status" value="1"/>
</dbReference>
<dbReference type="EMBL" id="JAGFNY010000007">
    <property type="protein sequence ID" value="MBW7569903.1"/>
    <property type="molecule type" value="Genomic_DNA"/>
</dbReference>
<name>A0ABS7DFA6_9GAMM</name>
<comment type="caution">
    <text evidence="2">The sequence shown here is derived from an EMBL/GenBank/DDBJ whole genome shotgun (WGS) entry which is preliminary data.</text>
</comment>
<reference evidence="2 3" key="1">
    <citation type="submission" date="2021-03" db="EMBL/GenBank/DDBJ databases">
        <title>Succinivibrio sp. nov. isolated from feces of cow.</title>
        <authorList>
            <person name="Choi J.-Y."/>
        </authorList>
    </citation>
    <scope>NUCLEOTIDE SEQUENCE [LARGE SCALE GENOMIC DNA]</scope>
    <source>
        <strain evidence="2 3">AGMB01872</strain>
    </source>
</reference>
<keyword evidence="3" id="KW-1185">Reference proteome</keyword>
<dbReference type="RefSeq" id="WP_219937073.1">
    <property type="nucleotide sequence ID" value="NZ_JAGFNY010000007.1"/>
</dbReference>
<proteinExistence type="predicted"/>
<accession>A0ABS7DFA6</accession>
<gene>
    <name evidence="2" type="ORF">J5V48_03240</name>
</gene>
<evidence type="ECO:0000313" key="3">
    <source>
        <dbReference type="Proteomes" id="UP000731465"/>
    </source>
</evidence>
<dbReference type="PANTHER" id="PTHR30313">
    <property type="entry name" value="DNA PRIMASE"/>
    <property type="match status" value="1"/>
</dbReference>
<organism evidence="2 3">
    <name type="scientific">Succinivibrio faecicola</name>
    <dbReference type="NCBI Taxonomy" id="2820300"/>
    <lineage>
        <taxon>Bacteria</taxon>
        <taxon>Pseudomonadati</taxon>
        <taxon>Pseudomonadota</taxon>
        <taxon>Gammaproteobacteria</taxon>
        <taxon>Aeromonadales</taxon>
        <taxon>Succinivibrionaceae</taxon>
        <taxon>Succinivibrio</taxon>
    </lineage>
</organism>
<dbReference type="SMART" id="SM00493">
    <property type="entry name" value="TOPRIM"/>
    <property type="match status" value="1"/>
</dbReference>
<dbReference type="InterPro" id="IPR006171">
    <property type="entry name" value="TOPRIM_dom"/>
</dbReference>
<dbReference type="InterPro" id="IPR034154">
    <property type="entry name" value="TOPRIM_DnaG/twinkle"/>
</dbReference>
<sequence>MRENEFEKIKQELEEKLPEYLKQRGINPITNFRCLNPEDEGSFPSMSYDRIEHKVKCVHCNAKYSIFDLIGIDFNISDFAHQFIKAHEMFFGKLSIGIIDYLKNGADDKESSSLGDYSPPIFEIEDNFSSNNKYSDLNSISSSSFATPKFGESNRFNQDEDPFSKSSNDSSKDYIGIDFKFDEIQDPISDEDNFSNFTFETLKNETEQMESNVDSSLSFIPDDLEKYNYVDYLTECTQNVIHTDYFKKRGLSDSVIRRFRLGYDDRFNLNFEQNNAHEIETAAIIPYGMHGFCARNTDSKEKNDRYIKKGEVPLFNKVALEQEGPIFITEGEFDALSIETLGYRAIALGGAGNIKPAIKAICECKENHIFYICPDNDEVGYDCANNLYKRLCELDIDCKIINLSAPFKDINDALLHDAQSLKTRIDNIGKIERSKQEKLDYPYSAPEFISNNTEINRLDISDELYAFTGNSQTLRYLVADIIKNRSAKILYLAKNYQCRYLSMVLFKSLNSSLLQNTDYFKFVAIDELKILDELERIIKNQKVLNETHQKIIVDLTSFEKEKAKSIIETIAEDKNRFSKGIIVLCNDSMSDICAAVCIQVLNIESYEKNQIIIKTIENAQTTTFVRGFAE</sequence>